<feature type="compositionally biased region" description="Basic and acidic residues" evidence="1">
    <location>
        <begin position="350"/>
        <end position="368"/>
    </location>
</feature>
<feature type="compositionally biased region" description="Basic and acidic residues" evidence="1">
    <location>
        <begin position="383"/>
        <end position="396"/>
    </location>
</feature>
<dbReference type="EMBL" id="LN835308">
    <property type="protein sequence ID" value="CRH03838.1"/>
    <property type="molecule type" value="Genomic_DNA"/>
</dbReference>
<feature type="compositionally biased region" description="Acidic residues" evidence="1">
    <location>
        <begin position="369"/>
        <end position="382"/>
    </location>
</feature>
<gene>
    <name evidence="2" type="ORF">PRELSG_1319700</name>
</gene>
<feature type="compositionally biased region" description="Basic and acidic residues" evidence="1">
    <location>
        <begin position="196"/>
        <end position="206"/>
    </location>
</feature>
<feature type="region of interest" description="Disordered" evidence="1">
    <location>
        <begin position="409"/>
        <end position="428"/>
    </location>
</feature>
<feature type="compositionally biased region" description="Acidic residues" evidence="1">
    <location>
        <begin position="150"/>
        <end position="161"/>
    </location>
</feature>
<dbReference type="OMA" id="KHTCEAA"/>
<evidence type="ECO:0000256" key="1">
    <source>
        <dbReference type="SAM" id="MobiDB-lite"/>
    </source>
</evidence>
<feature type="compositionally biased region" description="Basic and acidic residues" evidence="1">
    <location>
        <begin position="605"/>
        <end position="615"/>
    </location>
</feature>
<dbReference type="Proteomes" id="UP000220158">
    <property type="component" value="Chromosome 13"/>
</dbReference>
<protein>
    <recommendedName>
        <fullName evidence="4">Surface-related antigen SRA</fullName>
    </recommendedName>
</protein>
<reference evidence="2 3" key="1">
    <citation type="submission" date="2015-04" db="EMBL/GenBank/DDBJ databases">
        <authorList>
            <consortium name="Pathogen Informatics"/>
        </authorList>
    </citation>
    <scope>NUCLEOTIDE SEQUENCE [LARGE SCALE GENOMIC DNA]</scope>
    <source>
        <strain evidence="2 3">SGS1</strain>
    </source>
</reference>
<evidence type="ECO:0000313" key="2">
    <source>
        <dbReference type="EMBL" id="CRH03838.1"/>
    </source>
</evidence>
<dbReference type="VEuPathDB" id="PlasmoDB:PRELSG_1319700"/>
<proteinExistence type="predicted"/>
<evidence type="ECO:0008006" key="4">
    <source>
        <dbReference type="Google" id="ProtNLM"/>
    </source>
</evidence>
<keyword evidence="3" id="KW-1185">Reference proteome</keyword>
<dbReference type="RefSeq" id="XP_028535845.1">
    <property type="nucleotide sequence ID" value="XM_028678728.1"/>
</dbReference>
<name>A0A1J1HDI3_PLARL</name>
<accession>A0A1J1HDI3</accession>
<dbReference type="KEGG" id="prel:PRELSG_1319700"/>
<feature type="region of interest" description="Disordered" evidence="1">
    <location>
        <begin position="568"/>
        <end position="650"/>
    </location>
</feature>
<evidence type="ECO:0000313" key="3">
    <source>
        <dbReference type="Proteomes" id="UP000220158"/>
    </source>
</evidence>
<feature type="compositionally biased region" description="Polar residues" evidence="1">
    <location>
        <begin position="409"/>
        <end position="418"/>
    </location>
</feature>
<feature type="region of interest" description="Disordered" evidence="1">
    <location>
        <begin position="349"/>
        <end position="401"/>
    </location>
</feature>
<feature type="region of interest" description="Disordered" evidence="1">
    <location>
        <begin position="132"/>
        <end position="215"/>
    </location>
</feature>
<feature type="compositionally biased region" description="Acidic residues" evidence="1">
    <location>
        <begin position="595"/>
        <end position="604"/>
    </location>
</feature>
<dbReference type="GeneID" id="39738130"/>
<feature type="compositionally biased region" description="Acidic residues" evidence="1">
    <location>
        <begin position="180"/>
        <end position="195"/>
    </location>
</feature>
<dbReference type="OrthoDB" id="372890at2759"/>
<feature type="compositionally biased region" description="Basic residues" evidence="1">
    <location>
        <begin position="578"/>
        <end position="591"/>
    </location>
</feature>
<dbReference type="AlphaFoldDB" id="A0A1J1HDI3"/>
<sequence length="820" mass="96754">MFFPLNKIFFFCLYFLINILNFYNSANIDNSVLSNTLATTLIEGLDGNGANMHTCEAAGCSSYKNIIKNNSDECLYGFICKKCKKTHAKSPNICFYSSLEGYENLYEGLLEDFSNTKYDTFNVPLNKKDESVENKNVSTTNENKKTGDDNEKEEDESDEKEDNTKQKNKKEKSNSTKKEEDEDKEEDEEEEDDEEESKKELKETNKKKNKSNVDNDEESFLEQYAGNIYYNSMIYGKKNKRKNRMYNQRQFKKKFTSYSTLLEPDIEYKVREEKHYSLLEKSTEEKKMIHRRLKININKYEDYLKSKLNKCDVSDDGTLTIYIKLIFQIVKDKDEIYTDVSKKSIIHNEGANDHSKSEDDIDDKKKENDEDLEENEDDEEKESDYKNEKNDYGYERNDEEYENSSFNKIEHSFNPSHNNETEEPDYTKHHYSQKNQYDDANDYGSMHNRSYSNPNLSGYSYIDLHNSKIKNNFFINENSLNDIKHYKIEKNGTYKESANKSNRLDGNIKKEQMVNILKNYFPPKKGYSFYQYKFGDDLGGEAMENYYKSNNGFFKSIFKKIFKKKREDDDTDSDDKKPKKKGGLFSRKKRKNKEDDNDNDDEDERNDKDEDHNDNNEDEDEDEEEDKSLHSNKGKSKEKSKDKKKKKKKKSLFSKFKSKYFPKKQKLHIEAYFNSIIVKTCKNSLKWKGKMFRKHSLIEMTLKVPVKLKYIKNEPLNFFRSGYEVIMTCKNCDEVLFNSCVQVYCTKKSSKLPDNISNTISNSSNLNTTNTMAFAPIPYYNYGYQDNLSLNYFPYDYYSSCKSIYIKYSIVILIFITLLI</sequence>
<feature type="compositionally biased region" description="Acidic residues" evidence="1">
    <location>
        <begin position="616"/>
        <end position="626"/>
    </location>
</feature>
<organism evidence="2 3">
    <name type="scientific">Plasmodium relictum</name>
    <dbReference type="NCBI Taxonomy" id="85471"/>
    <lineage>
        <taxon>Eukaryota</taxon>
        <taxon>Sar</taxon>
        <taxon>Alveolata</taxon>
        <taxon>Apicomplexa</taxon>
        <taxon>Aconoidasida</taxon>
        <taxon>Haemosporida</taxon>
        <taxon>Plasmodiidae</taxon>
        <taxon>Plasmodium</taxon>
        <taxon>Plasmodium (Haemamoeba)</taxon>
    </lineage>
</organism>